<evidence type="ECO:0000313" key="2">
    <source>
        <dbReference type="Proteomes" id="UP000051184"/>
    </source>
</evidence>
<evidence type="ECO:0008006" key="3">
    <source>
        <dbReference type="Google" id="ProtNLM"/>
    </source>
</evidence>
<dbReference type="Gene3D" id="1.25.40.380">
    <property type="entry name" value="Protein of unknown function DUF1810"/>
    <property type="match status" value="1"/>
</dbReference>
<reference evidence="2" key="1">
    <citation type="submission" date="2015-09" db="EMBL/GenBank/DDBJ databases">
        <authorList>
            <person name="Rodrigo-Torres Lidia"/>
            <person name="Arahal R.David."/>
        </authorList>
    </citation>
    <scope>NUCLEOTIDE SEQUENCE [LARGE SCALE GENOMIC DNA]</scope>
    <source>
        <strain evidence="2">CECT 5114</strain>
    </source>
</reference>
<dbReference type="Proteomes" id="UP000051184">
    <property type="component" value="Unassembled WGS sequence"/>
</dbReference>
<name>A0A0P1ITJ2_9RHOB</name>
<organism evidence="1 2">
    <name type="scientific">Cognatishimia activa</name>
    <dbReference type="NCBI Taxonomy" id="1715691"/>
    <lineage>
        <taxon>Bacteria</taxon>
        <taxon>Pseudomonadati</taxon>
        <taxon>Pseudomonadota</taxon>
        <taxon>Alphaproteobacteria</taxon>
        <taxon>Rhodobacterales</taxon>
        <taxon>Paracoccaceae</taxon>
        <taxon>Cognatishimia</taxon>
    </lineage>
</organism>
<dbReference type="InterPro" id="IPR014937">
    <property type="entry name" value="DUF1810"/>
</dbReference>
<dbReference type="EMBL" id="CYUE01000002">
    <property type="protein sequence ID" value="CUK24495.1"/>
    <property type="molecule type" value="Genomic_DNA"/>
</dbReference>
<dbReference type="RefSeq" id="WP_058313501.1">
    <property type="nucleotide sequence ID" value="NZ_CYTO01000004.1"/>
</dbReference>
<evidence type="ECO:0000313" key="1">
    <source>
        <dbReference type="EMBL" id="CUK24495.1"/>
    </source>
</evidence>
<dbReference type="AlphaFoldDB" id="A0A0P1ITJ2"/>
<dbReference type="OrthoDB" id="9801870at2"/>
<accession>A0A0P1ITJ2</accession>
<dbReference type="InterPro" id="IPR036287">
    <property type="entry name" value="Rv1873-like_sf"/>
</dbReference>
<gene>
    <name evidence="1" type="ORF">TA5114_00279</name>
</gene>
<keyword evidence="2" id="KW-1185">Reference proteome</keyword>
<sequence length="143" mass="15945">MATIHDLERYLMPQEMTHAKALSEVRAGLKLSHWIWWEFPQLRALGTSKRATDYGLKDLDEATEYLAHPVMGTRLVELSMAMMMHQGKGPEAILGPVDAMKLRSCATLFAQVPGAPAVFRDILKAFYAGVECPKTLTLIATKE</sequence>
<dbReference type="SUPFAM" id="SSF140736">
    <property type="entry name" value="Rv1873-like"/>
    <property type="match status" value="1"/>
</dbReference>
<protein>
    <recommendedName>
        <fullName evidence="3">DUF1810 domain-containing protein</fullName>
    </recommendedName>
</protein>
<proteinExistence type="predicted"/>
<dbReference type="STRING" id="1715691.TA5113_00341"/>
<dbReference type="Pfam" id="PF08837">
    <property type="entry name" value="DUF1810"/>
    <property type="match status" value="1"/>
</dbReference>